<dbReference type="PROSITE" id="PS50164">
    <property type="entry name" value="GIY_YIG"/>
    <property type="match status" value="1"/>
</dbReference>
<sequence length="200" mass="22786">MFHIVYQITNLINNKIYVGKHSTENIYDDYMGSGKLLTRAISKYGKENFIKEILFVSHDETEAYHKESEIVNENFVLRQDTYNLKIGGLGGSSGIESPCKGRALSEDTKRKMRKSKQFSQNHLDYLSDKLTSYNKSRTGQSRDDLKGCSNPMHKGMWVTPAGKFESSSEAALVNNCSQSTVVRRCKNPNFDDWFIENSSE</sequence>
<accession>A0A6B9SZ55</accession>
<dbReference type="CDD" id="cd10444">
    <property type="entry name" value="GIY-YIG_SegABCDEFG"/>
    <property type="match status" value="1"/>
</dbReference>
<comment type="cofactor">
    <cofactor evidence="1">
        <name>Mg(2+)</name>
        <dbReference type="ChEBI" id="CHEBI:18420"/>
    </cofactor>
</comment>
<proteinExistence type="predicted"/>
<dbReference type="Gene3D" id="3.40.1440.10">
    <property type="entry name" value="GIY-YIG endonuclease"/>
    <property type="match status" value="1"/>
</dbReference>
<feature type="domain" description="GIY-YIG" evidence="3">
    <location>
        <begin position="1"/>
        <end position="84"/>
    </location>
</feature>
<name>A0A6B9SZ55_9CAUD</name>
<protein>
    <recommendedName>
        <fullName evidence="3">GIY-YIG domain-containing protein</fullName>
    </recommendedName>
</protein>
<dbReference type="Proteomes" id="UP000464957">
    <property type="component" value="Segment"/>
</dbReference>
<dbReference type="InterPro" id="IPR035901">
    <property type="entry name" value="GIY-YIG_endonuc_sf"/>
</dbReference>
<keyword evidence="2" id="KW-0460">Magnesium</keyword>
<dbReference type="SMART" id="SM00465">
    <property type="entry name" value="GIYc"/>
    <property type="match status" value="1"/>
</dbReference>
<evidence type="ECO:0000313" key="4">
    <source>
        <dbReference type="EMBL" id="QHJ74482.1"/>
    </source>
</evidence>
<dbReference type="SUPFAM" id="SSF64496">
    <property type="entry name" value="DNA-binding domain of intron-encoded endonucleases"/>
    <property type="match status" value="1"/>
</dbReference>
<evidence type="ECO:0000256" key="2">
    <source>
        <dbReference type="ARBA" id="ARBA00022842"/>
    </source>
</evidence>
<organism evidence="4 5">
    <name type="scientific">Vibrio phage VH1_2019</name>
    <dbReference type="NCBI Taxonomy" id="2686307"/>
    <lineage>
        <taxon>Viruses</taxon>
        <taxon>Duplodnaviria</taxon>
        <taxon>Heunggongvirae</taxon>
        <taxon>Uroviricota</taxon>
        <taxon>Caudoviricetes</taxon>
        <taxon>Pantevenvirales</taxon>
        <taxon>Straboviridae</taxon>
        <taxon>Schizotequatrovirus</taxon>
        <taxon>Schizotequatrovirus KVP40</taxon>
    </lineage>
</organism>
<evidence type="ECO:0000256" key="1">
    <source>
        <dbReference type="ARBA" id="ARBA00001946"/>
    </source>
</evidence>
<evidence type="ECO:0000313" key="5">
    <source>
        <dbReference type="Proteomes" id="UP000464957"/>
    </source>
</evidence>
<evidence type="ECO:0000259" key="3">
    <source>
        <dbReference type="PROSITE" id="PS50164"/>
    </source>
</evidence>
<reference evidence="4 5" key="1">
    <citation type="submission" date="2019-12" db="EMBL/GenBank/DDBJ databases">
        <authorList>
            <person name="Harris M."/>
            <person name="Ho T.C."/>
            <person name="Fruchtman H."/>
            <person name="Garin M."/>
            <person name="Kubatin V."/>
            <person name="Lu T."/>
            <person name="Xue L."/>
            <person name="Marr M.T."/>
        </authorList>
    </citation>
    <scope>NUCLEOTIDE SEQUENCE [LARGE SCALE GENOMIC DNA]</scope>
</reference>
<dbReference type="SUPFAM" id="SSF82771">
    <property type="entry name" value="GIY-YIG endonuclease"/>
    <property type="match status" value="1"/>
</dbReference>
<dbReference type="InterPro" id="IPR000305">
    <property type="entry name" value="GIY-YIG_endonuc"/>
</dbReference>
<dbReference type="EMBL" id="MN794232">
    <property type="protein sequence ID" value="QHJ74482.1"/>
    <property type="molecule type" value="Genomic_DNA"/>
</dbReference>
<gene>
    <name evidence="4" type="ORF">VH12019_00155</name>
</gene>